<keyword evidence="13" id="KW-1185">Reference proteome</keyword>
<keyword evidence="5 10" id="KW-0573">Peptidoglycan synthesis</keyword>
<keyword evidence="2 10" id="KW-1003">Cell membrane</keyword>
<dbReference type="GO" id="GO:0008360">
    <property type="term" value="P:regulation of cell shape"/>
    <property type="evidence" value="ECO:0007669"/>
    <property type="project" value="UniProtKB-UniRule"/>
</dbReference>
<evidence type="ECO:0000256" key="8">
    <source>
        <dbReference type="ARBA" id="ARBA00060041"/>
    </source>
</evidence>
<feature type="transmembrane region" description="Helical" evidence="10">
    <location>
        <begin position="486"/>
        <end position="513"/>
    </location>
</feature>
<keyword evidence="7 10" id="KW-0472">Membrane</keyword>
<organism evidence="12 13">
    <name type="scientific">Boseongicola aestuarii</name>
    <dbReference type="NCBI Taxonomy" id="1470561"/>
    <lineage>
        <taxon>Bacteria</taxon>
        <taxon>Pseudomonadati</taxon>
        <taxon>Pseudomonadota</taxon>
        <taxon>Alphaproteobacteria</taxon>
        <taxon>Rhodobacterales</taxon>
        <taxon>Paracoccaceae</taxon>
        <taxon>Boseongicola</taxon>
    </lineage>
</organism>
<feature type="transmembrane region" description="Helical" evidence="10">
    <location>
        <begin position="418"/>
        <end position="437"/>
    </location>
</feature>
<keyword evidence="10 11" id="KW-0961">Cell wall biogenesis/degradation</keyword>
<dbReference type="GO" id="GO:0009252">
    <property type="term" value="P:peptidoglycan biosynthetic process"/>
    <property type="evidence" value="ECO:0007669"/>
    <property type="project" value="UniProtKB-UniRule"/>
</dbReference>
<keyword evidence="4 10" id="KW-0133">Cell shape</keyword>
<feature type="transmembrane region" description="Helical" evidence="10">
    <location>
        <begin position="326"/>
        <end position="348"/>
    </location>
</feature>
<feature type="transmembrane region" description="Helical" evidence="10">
    <location>
        <begin position="281"/>
        <end position="299"/>
    </location>
</feature>
<evidence type="ECO:0000256" key="3">
    <source>
        <dbReference type="ARBA" id="ARBA00022692"/>
    </source>
</evidence>
<dbReference type="Proteomes" id="UP000201838">
    <property type="component" value="Unassembled WGS sequence"/>
</dbReference>
<dbReference type="Pfam" id="PF03023">
    <property type="entry name" value="MurJ"/>
    <property type="match status" value="1"/>
</dbReference>
<evidence type="ECO:0000313" key="12">
    <source>
        <dbReference type="EMBL" id="SMX24578.1"/>
    </source>
</evidence>
<dbReference type="OrthoDB" id="9816572at2"/>
<dbReference type="InterPro" id="IPR051050">
    <property type="entry name" value="Lipid_II_flippase_MurJ/MviN"/>
</dbReference>
<dbReference type="PIRSF" id="PIRSF002869">
    <property type="entry name" value="MviN"/>
    <property type="match status" value="1"/>
</dbReference>
<feature type="transmembrane region" description="Helical" evidence="10">
    <location>
        <begin position="130"/>
        <end position="150"/>
    </location>
</feature>
<comment type="subcellular location">
    <subcellularLocation>
        <location evidence="10">Cell inner membrane</location>
        <topology evidence="10">Multi-pass membrane protein</topology>
    </subcellularLocation>
    <subcellularLocation>
        <location evidence="1">Cell membrane</location>
        <topology evidence="1">Multi-pass membrane protein</topology>
    </subcellularLocation>
</comment>
<gene>
    <name evidence="10 12" type="primary">murJ</name>
    <name evidence="12" type="ORF">BOA8489_02704</name>
</gene>
<dbReference type="PRINTS" id="PR01806">
    <property type="entry name" value="VIRFACTRMVIN"/>
</dbReference>
<name>A0A238J1J5_9RHOB</name>
<dbReference type="PANTHER" id="PTHR47019:SF1">
    <property type="entry name" value="LIPID II FLIPPASE MURJ"/>
    <property type="match status" value="1"/>
</dbReference>
<comment type="pathway">
    <text evidence="10">Cell wall biogenesis; peptidoglycan biosynthesis.</text>
</comment>
<dbReference type="RefSeq" id="WP_093974578.1">
    <property type="nucleotide sequence ID" value="NZ_FXXQ01000009.1"/>
</dbReference>
<dbReference type="GO" id="GO:0034204">
    <property type="term" value="P:lipid translocation"/>
    <property type="evidence" value="ECO:0007669"/>
    <property type="project" value="TreeGrafter"/>
</dbReference>
<keyword evidence="10 11" id="KW-0813">Transport</keyword>
<feature type="transmembrane region" description="Helical" evidence="10">
    <location>
        <begin position="457"/>
        <end position="474"/>
    </location>
</feature>
<proteinExistence type="inferred from homology"/>
<evidence type="ECO:0000256" key="5">
    <source>
        <dbReference type="ARBA" id="ARBA00022984"/>
    </source>
</evidence>
<comment type="function">
    <text evidence="8 10 11">Involved in peptidoglycan biosynthesis. Transports lipid-linked peptidoglycan precursors from the inner to the outer leaflet of the cytoplasmic membrane.</text>
</comment>
<sequence>MKPIRLISGVLTVGFWTLLSRIFGFVRDILIAAWLGTGPVAEAFLVAFSLPNMFRRFFAEGAFNMAFVPLFSKRLEADDGAEPFARDAFAGLAAILVVFTVLATVFMPWLVLAMASGFAGDERFDIAVTLGRIVFVYILFISLAALLSGVLNASGHFIAAAAAPVLLNIILIAALMAAETGVITANVIEASDGRGIHGTLLSFGVVLAGIAQLAFVWVAARRAGFDLRPKWPVWTPELKRLAIIAAPAALAGGVVQINLIVGRQVASFFDGAIAWLSYADRLYQLPLGVVGIAIGIVLLPDLSRRLQAEDTTGGQYAFSRAAEMSLALSVPAAVALFVIPVTLVGILFERGAFGPDDTGATALATAVYGLGLPAFVMQKVLQPLYFAREDTKRPFYFAAVAMVVNAVLAIGLAPVIGFIAAAIATTVAGWSMFALLWWKSRSMGVASQLDARARARIGRIVLAAIVMGLGLWSLEQFITPEMLIGGLQFAILGFLVLFGMGLYALAGFGLGAFKPGDLKAVFRRQR</sequence>
<feature type="transmembrane region" description="Helical" evidence="10">
    <location>
        <begin position="89"/>
        <end position="110"/>
    </location>
</feature>
<evidence type="ECO:0000313" key="13">
    <source>
        <dbReference type="Proteomes" id="UP000201838"/>
    </source>
</evidence>
<evidence type="ECO:0000256" key="4">
    <source>
        <dbReference type="ARBA" id="ARBA00022960"/>
    </source>
</evidence>
<keyword evidence="3 10" id="KW-0812">Transmembrane</keyword>
<feature type="transmembrane region" description="Helical" evidence="10">
    <location>
        <begin position="393"/>
        <end position="412"/>
    </location>
</feature>
<feature type="transmembrane region" description="Helical" evidence="10">
    <location>
        <begin position="157"/>
        <end position="178"/>
    </location>
</feature>
<evidence type="ECO:0000256" key="9">
    <source>
        <dbReference type="ARBA" id="ARBA00061532"/>
    </source>
</evidence>
<evidence type="ECO:0000256" key="6">
    <source>
        <dbReference type="ARBA" id="ARBA00022989"/>
    </source>
</evidence>
<evidence type="ECO:0000256" key="7">
    <source>
        <dbReference type="ARBA" id="ARBA00023136"/>
    </source>
</evidence>
<comment type="similarity">
    <text evidence="9 10 11">Belongs to the MurJ/MviN family.</text>
</comment>
<dbReference type="NCBIfam" id="TIGR01695">
    <property type="entry name" value="murJ_mviN"/>
    <property type="match status" value="1"/>
</dbReference>
<dbReference type="GO" id="GO:0015648">
    <property type="term" value="F:lipid-linked peptidoglycan transporter activity"/>
    <property type="evidence" value="ECO:0007669"/>
    <property type="project" value="UniProtKB-UniRule"/>
</dbReference>
<dbReference type="GO" id="GO:0005886">
    <property type="term" value="C:plasma membrane"/>
    <property type="evidence" value="ECO:0007669"/>
    <property type="project" value="UniProtKB-SubCell"/>
</dbReference>
<dbReference type="UniPathway" id="UPA00219"/>
<dbReference type="EMBL" id="FXXQ01000009">
    <property type="protein sequence ID" value="SMX24578.1"/>
    <property type="molecule type" value="Genomic_DNA"/>
</dbReference>
<reference evidence="12 13" key="1">
    <citation type="submission" date="2017-05" db="EMBL/GenBank/DDBJ databases">
        <authorList>
            <person name="Song R."/>
            <person name="Chenine A.L."/>
            <person name="Ruprecht R.M."/>
        </authorList>
    </citation>
    <scope>NUCLEOTIDE SEQUENCE [LARGE SCALE GENOMIC DNA]</scope>
    <source>
        <strain evidence="12 13">CECT 8489</strain>
    </source>
</reference>
<dbReference type="HAMAP" id="MF_02078">
    <property type="entry name" value="MurJ_MviN"/>
    <property type="match status" value="1"/>
</dbReference>
<dbReference type="CDD" id="cd13123">
    <property type="entry name" value="MATE_MurJ_like"/>
    <property type="match status" value="1"/>
</dbReference>
<feature type="transmembrane region" description="Helical" evidence="10">
    <location>
        <begin position="30"/>
        <end position="50"/>
    </location>
</feature>
<evidence type="ECO:0000256" key="1">
    <source>
        <dbReference type="ARBA" id="ARBA00004651"/>
    </source>
</evidence>
<feature type="transmembrane region" description="Helical" evidence="10">
    <location>
        <begin position="241"/>
        <end position="261"/>
    </location>
</feature>
<evidence type="ECO:0000256" key="11">
    <source>
        <dbReference type="PIRNR" id="PIRNR002869"/>
    </source>
</evidence>
<evidence type="ECO:0000256" key="10">
    <source>
        <dbReference type="HAMAP-Rule" id="MF_02078"/>
    </source>
</evidence>
<feature type="transmembrane region" description="Helical" evidence="10">
    <location>
        <begin position="198"/>
        <end position="220"/>
    </location>
</feature>
<dbReference type="InterPro" id="IPR004268">
    <property type="entry name" value="MurJ"/>
</dbReference>
<evidence type="ECO:0000256" key="2">
    <source>
        <dbReference type="ARBA" id="ARBA00022475"/>
    </source>
</evidence>
<dbReference type="AlphaFoldDB" id="A0A238J1J5"/>
<keyword evidence="10" id="KW-0997">Cell inner membrane</keyword>
<protein>
    <recommendedName>
        <fullName evidence="10">Probable lipid II flippase MurJ</fullName>
    </recommendedName>
</protein>
<keyword evidence="6 10" id="KW-1133">Transmembrane helix</keyword>
<feature type="transmembrane region" description="Helical" evidence="10">
    <location>
        <begin position="360"/>
        <end position="381"/>
    </location>
</feature>
<accession>A0A238J1J5</accession>
<dbReference type="PANTHER" id="PTHR47019">
    <property type="entry name" value="LIPID II FLIPPASE MURJ"/>
    <property type="match status" value="1"/>
</dbReference>
<dbReference type="GO" id="GO:0071555">
    <property type="term" value="P:cell wall organization"/>
    <property type="evidence" value="ECO:0007669"/>
    <property type="project" value="UniProtKB-UniRule"/>
</dbReference>